<dbReference type="Gene3D" id="1.25.40.10">
    <property type="entry name" value="Tetratricopeptide repeat domain"/>
    <property type="match status" value="3"/>
</dbReference>
<evidence type="ECO:0000313" key="2">
    <source>
        <dbReference type="Proteomes" id="UP000092746"/>
    </source>
</evidence>
<dbReference type="Pfam" id="PF13432">
    <property type="entry name" value="TPR_16"/>
    <property type="match status" value="2"/>
</dbReference>
<name>A0AAP7L3N3_AGGAP</name>
<protein>
    <recommendedName>
        <fullName evidence="3">Sel1 repeat family protein</fullName>
    </recommendedName>
</protein>
<comment type="caution">
    <text evidence="1">The sequence shown here is derived from an EMBL/GenBank/DDBJ whole genome shotgun (WGS) entry which is preliminary data.</text>
</comment>
<dbReference type="EMBL" id="MAQE01000013">
    <property type="protein sequence ID" value="OBY51927.1"/>
    <property type="molecule type" value="Genomic_DNA"/>
</dbReference>
<organism evidence="1 2">
    <name type="scientific">Aggregatibacter aphrophilus</name>
    <name type="common">Haemophilus aphrophilus</name>
    <dbReference type="NCBI Taxonomy" id="732"/>
    <lineage>
        <taxon>Bacteria</taxon>
        <taxon>Pseudomonadati</taxon>
        <taxon>Pseudomonadota</taxon>
        <taxon>Gammaproteobacteria</taxon>
        <taxon>Pasteurellales</taxon>
        <taxon>Pasteurellaceae</taxon>
        <taxon>Aggregatibacter</taxon>
    </lineage>
</organism>
<dbReference type="InterPro" id="IPR006597">
    <property type="entry name" value="Sel1-like"/>
</dbReference>
<dbReference type="Proteomes" id="UP000092746">
    <property type="component" value="Unassembled WGS sequence"/>
</dbReference>
<dbReference type="InterPro" id="IPR011990">
    <property type="entry name" value="TPR-like_helical_dom_sf"/>
</dbReference>
<dbReference type="RefSeq" id="WP_065295364.1">
    <property type="nucleotide sequence ID" value="NZ_CAUUMV010000005.1"/>
</dbReference>
<dbReference type="PANTHER" id="PTHR11102:SF160">
    <property type="entry name" value="ERAD-ASSOCIATED E3 UBIQUITIN-PROTEIN LIGASE COMPONENT HRD3"/>
    <property type="match status" value="1"/>
</dbReference>
<dbReference type="InterPro" id="IPR050767">
    <property type="entry name" value="Sel1_AlgK"/>
</dbReference>
<dbReference type="PANTHER" id="PTHR11102">
    <property type="entry name" value="SEL-1-LIKE PROTEIN"/>
    <property type="match status" value="1"/>
</dbReference>
<gene>
    <name evidence="1" type="ORF">BBB52_06315</name>
</gene>
<dbReference type="SMART" id="SM00671">
    <property type="entry name" value="SEL1"/>
    <property type="match status" value="9"/>
</dbReference>
<dbReference type="AlphaFoldDB" id="A0AAP7L3N3"/>
<dbReference type="Pfam" id="PF08238">
    <property type="entry name" value="Sel1"/>
    <property type="match status" value="4"/>
</dbReference>
<evidence type="ECO:0000313" key="1">
    <source>
        <dbReference type="EMBL" id="OBY51927.1"/>
    </source>
</evidence>
<accession>A0AAP7L3N3</accession>
<sequence>MLSNLAFIIAATVLGLPPNLADYPKGLETAQQMVKQGENADKGVALFEEAFDYRYGMKQPRNLEKAKELFIAASEAGNADAKLFLADFAINNGDNELAIELANEAIALGNEKAKLIFIEAEEEESEQAKKYAREGFNAMKAAVENGNTHYINWLGYLYDEGIGTPQNFGEALKYFKLGAESGNVVSMKNLALMYRNQEHTKQAMALFQQAAEKNEEEAQFYLAQMFYDEGNTEKALYWFERSAANNDIDAIEFLGDFYSESDLRKAEIYYQKGVALNSAYAMLQLADFYAFGIGDIKKDEVKAVELLQKAAYLNSSAAMMRLASSYEEGKGVQKDFDQAAYWYTLAYNTEKDESDEDPAELYLILAMMYEEKAQDLSKALDNYKMVNLLRDKKDKIILKKIKELEKN</sequence>
<evidence type="ECO:0008006" key="3">
    <source>
        <dbReference type="Google" id="ProtNLM"/>
    </source>
</evidence>
<proteinExistence type="predicted"/>
<reference evidence="1 2" key="1">
    <citation type="submission" date="2016-06" db="EMBL/GenBank/DDBJ databases">
        <title>Simultaneous identification of Haemophilus influenzae and Haemophilus haemolyticus using TaqMan real-time PCR.</title>
        <authorList>
            <person name="Price E.P."/>
            <person name="Sarovich D.S."/>
            <person name="Harris T."/>
            <person name="Spargo J.C."/>
            <person name="Nosworthy E."/>
            <person name="Beissbarth J."/>
            <person name="Smith-Vaughan H."/>
        </authorList>
    </citation>
    <scope>NUCLEOTIDE SEQUENCE [LARGE SCALE GENOMIC DNA]</scope>
    <source>
        <strain evidence="1 2">ATCC 7901</strain>
    </source>
</reference>
<dbReference type="SUPFAM" id="SSF81901">
    <property type="entry name" value="HCP-like"/>
    <property type="match status" value="3"/>
</dbReference>